<dbReference type="CDD" id="cd07805">
    <property type="entry name" value="ASKHA_NBD_FGGY_CvXK-like"/>
    <property type="match status" value="1"/>
</dbReference>
<dbReference type="PANTHER" id="PTHR43095">
    <property type="entry name" value="SUGAR KINASE"/>
    <property type="match status" value="1"/>
</dbReference>
<dbReference type="SUPFAM" id="SSF53067">
    <property type="entry name" value="Actin-like ATPase domain"/>
    <property type="match status" value="2"/>
</dbReference>
<dbReference type="PIRSF" id="PIRSF000538">
    <property type="entry name" value="GlpK"/>
    <property type="match status" value="1"/>
</dbReference>
<dbReference type="GO" id="GO:0016301">
    <property type="term" value="F:kinase activity"/>
    <property type="evidence" value="ECO:0007669"/>
    <property type="project" value="UniProtKB-KW"/>
</dbReference>
<feature type="domain" description="Carbohydrate kinase FGGY N-terminal" evidence="5">
    <location>
        <begin position="9"/>
        <end position="262"/>
    </location>
</feature>
<organism evidence="7 8">
    <name type="scientific">Intrasporangium calvum</name>
    <dbReference type="NCBI Taxonomy" id="53358"/>
    <lineage>
        <taxon>Bacteria</taxon>
        <taxon>Bacillati</taxon>
        <taxon>Actinomycetota</taxon>
        <taxon>Actinomycetes</taxon>
        <taxon>Micrococcales</taxon>
        <taxon>Intrasporangiaceae</taxon>
        <taxon>Intrasporangium</taxon>
    </lineage>
</organism>
<dbReference type="InterPro" id="IPR018484">
    <property type="entry name" value="FGGY_N"/>
</dbReference>
<protein>
    <submittedName>
        <fullName evidence="7">FGGY-family carbohydrate kinase</fullName>
    </submittedName>
</protein>
<dbReference type="InterPro" id="IPR000577">
    <property type="entry name" value="Carb_kinase_FGGY"/>
</dbReference>
<keyword evidence="8" id="KW-1185">Reference proteome</keyword>
<dbReference type="EMBL" id="JAPFQL010000027">
    <property type="protein sequence ID" value="MDC5697190.1"/>
    <property type="molecule type" value="Genomic_DNA"/>
</dbReference>
<dbReference type="Gene3D" id="3.30.420.40">
    <property type="match status" value="2"/>
</dbReference>
<comment type="caution">
    <text evidence="7">The sequence shown here is derived from an EMBL/GenBank/DDBJ whole genome shotgun (WGS) entry which is preliminary data.</text>
</comment>
<evidence type="ECO:0000256" key="4">
    <source>
        <dbReference type="ARBA" id="ARBA00022777"/>
    </source>
</evidence>
<feature type="domain" description="Carbohydrate kinase FGGY C-terminal" evidence="6">
    <location>
        <begin position="303"/>
        <end position="464"/>
    </location>
</feature>
<evidence type="ECO:0000259" key="5">
    <source>
        <dbReference type="Pfam" id="PF00370"/>
    </source>
</evidence>
<keyword evidence="4 7" id="KW-0418">Kinase</keyword>
<evidence type="ECO:0000259" key="6">
    <source>
        <dbReference type="Pfam" id="PF02782"/>
    </source>
</evidence>
<keyword evidence="3" id="KW-0808">Transferase</keyword>
<comment type="similarity">
    <text evidence="1">Belongs to the FGGY kinase family.</text>
</comment>
<evidence type="ECO:0000256" key="2">
    <source>
        <dbReference type="ARBA" id="ARBA00022629"/>
    </source>
</evidence>
<dbReference type="InterPro" id="IPR018485">
    <property type="entry name" value="FGGY_C"/>
</dbReference>
<keyword evidence="2" id="KW-0119">Carbohydrate metabolism</keyword>
<sequence length="519" mass="56329">MNTLYEDLALTIDLGTGGPKVAFVTLTGRLVWHTLRAVPTTMVGDGGFEQDARLWWDLIRDAVREGLADPLVRADAVVAIAVTGQWDSTVPVDAEGHPVGPCILWLDRRGADLVNARLGGPVAGYHPLRLAEWIRKTGGVPGEKDVIAHVLHLEERRPDIANRTRWYLEPVDYITMRFTGVATASHASMTAAWLTDNRDPTLLEYDAGLAARAGVPLEKLPPLRPTASIIGTVRDDVAADLGLPRGVEVVTGMTDLHAAALGSGAVNDFEAHLALSTSAWISAPVPFKKTDVLRQITSVPGLWPGQYLVADNHDTGGACLEWLRDKVFAAADAEPPGFSTFLEAAELAPPGSNGVVFTPWLKGSRTPVLDPFARGGFHNIGLATGRSDLVRALLEGVAYNNRWLHEAVERFAGRRLDHIRMLGGGANSLLWCQIHADVLGRTIERVAEPHFAQARGMALAAGLARGMLRPHEVRELVEVDAVLEPDPAVQATYARLYAEFPRLYRAQKSMFRRLNSAST</sequence>
<dbReference type="RefSeq" id="WP_272461765.1">
    <property type="nucleotide sequence ID" value="NZ_JAPFQL010000027.1"/>
</dbReference>
<gene>
    <name evidence="7" type="ORF">OO014_07955</name>
</gene>
<dbReference type="InterPro" id="IPR043129">
    <property type="entry name" value="ATPase_NBD"/>
</dbReference>
<dbReference type="PANTHER" id="PTHR43095:SF5">
    <property type="entry name" value="XYLULOSE KINASE"/>
    <property type="match status" value="1"/>
</dbReference>
<evidence type="ECO:0000313" key="7">
    <source>
        <dbReference type="EMBL" id="MDC5697190.1"/>
    </source>
</evidence>
<evidence type="ECO:0000256" key="1">
    <source>
        <dbReference type="ARBA" id="ARBA00009156"/>
    </source>
</evidence>
<accession>A0ABT5GG01</accession>
<evidence type="ECO:0000313" key="8">
    <source>
        <dbReference type="Proteomes" id="UP001150259"/>
    </source>
</evidence>
<dbReference type="Pfam" id="PF00370">
    <property type="entry name" value="FGGY_N"/>
    <property type="match status" value="1"/>
</dbReference>
<proteinExistence type="inferred from homology"/>
<dbReference type="Pfam" id="PF02782">
    <property type="entry name" value="FGGY_C"/>
    <property type="match status" value="1"/>
</dbReference>
<evidence type="ECO:0000256" key="3">
    <source>
        <dbReference type="ARBA" id="ARBA00022679"/>
    </source>
</evidence>
<keyword evidence="2" id="KW-0859">Xylose metabolism</keyword>
<reference evidence="7 8" key="1">
    <citation type="submission" date="2022-11" db="EMBL/GenBank/DDBJ databases">
        <title>Anaerobic phenanthrene biodegradation by a DNRA strain PheN6.</title>
        <authorList>
            <person name="Zhang Z."/>
        </authorList>
    </citation>
    <scope>NUCLEOTIDE SEQUENCE [LARGE SCALE GENOMIC DNA]</scope>
    <source>
        <strain evidence="7 8">PheN6</strain>
    </source>
</reference>
<dbReference type="Proteomes" id="UP001150259">
    <property type="component" value="Unassembled WGS sequence"/>
</dbReference>
<name>A0ABT5GG01_9MICO</name>
<dbReference type="InterPro" id="IPR050406">
    <property type="entry name" value="FGGY_Carb_Kinase"/>
</dbReference>